<dbReference type="Proteomes" id="UP000827922">
    <property type="component" value="Segment"/>
</dbReference>
<gene>
    <name evidence="1" type="ORF">HRTV-10_gp14</name>
</gene>
<accession>A0AAE9BV88</accession>
<keyword evidence="2" id="KW-1185">Reference proteome</keyword>
<name>A0AAE9BV88_9CAUD</name>
<evidence type="ECO:0000313" key="1">
    <source>
        <dbReference type="EMBL" id="UBF19598.1"/>
    </source>
</evidence>
<evidence type="ECO:0000313" key="2">
    <source>
        <dbReference type="Proteomes" id="UP000827922"/>
    </source>
</evidence>
<dbReference type="EMBL" id="MZ334496">
    <property type="protein sequence ID" value="UBF19598.1"/>
    <property type="molecule type" value="Genomic_DNA"/>
</dbReference>
<sequence>MATDDTTFISEIRAFTGIEVSRISSEEMDAVLSDAKRHVKLRASLNDAEVDWYGDPAQEEALNWATKLFLKVAAGELDSQTVQVGAIDHKGLLAKNDNSVTIWYRNMENAIRRITKPGAAFGVSSVARTDREYGSDTEDDSGGGISL</sequence>
<organism evidence="1 2">
    <name type="scientific">Halorubrum tailed virus 10</name>
    <dbReference type="NCBI Taxonomy" id="2877991"/>
    <lineage>
        <taxon>Viruses</taxon>
        <taxon>Duplodnaviria</taxon>
        <taxon>Heunggongvirae</taxon>
        <taxon>Uroviricota</taxon>
        <taxon>Caudoviricetes</taxon>
        <taxon>Thumleimavirales</taxon>
        <taxon>Hafunaviridae</taxon>
        <taxon>Haloferacalesvirus</taxon>
        <taxon>Haloferacalesvirus eilatense</taxon>
        <taxon>Haloferacalesvirus HRTV10</taxon>
    </lineage>
</organism>
<proteinExistence type="predicted"/>
<protein>
    <submittedName>
        <fullName evidence="1">Uncharacterized protein</fullName>
    </submittedName>
</protein>
<reference evidence="1 2" key="1">
    <citation type="submission" date="2021-05" db="EMBL/GenBank/DDBJ databases">
        <title>Diversity, taxonomy and evolution of archaeal viruses of the class Caudoviricetes.</title>
        <authorList>
            <person name="Liu Y."/>
            <person name="Demina T.A."/>
            <person name="Roux S."/>
            <person name="Aiewsakun P."/>
            <person name="Kazlauskas D."/>
            <person name="Simmonds P."/>
            <person name="Prangishvili D."/>
            <person name="Oksanen H.M."/>
            <person name="Krupovic M."/>
        </authorList>
    </citation>
    <scope>NUCLEOTIDE SEQUENCE [LARGE SCALE GENOMIC DNA]</scope>
    <source>
        <strain evidence="1">HRTV-10/43</strain>
    </source>
</reference>